<proteinExistence type="predicted"/>
<dbReference type="Proteomes" id="UP000679126">
    <property type="component" value="Unassembled WGS sequence"/>
</dbReference>
<organism evidence="1 2">
    <name type="scientific">Chitinophaga chungangae</name>
    <dbReference type="NCBI Taxonomy" id="2821488"/>
    <lineage>
        <taxon>Bacteria</taxon>
        <taxon>Pseudomonadati</taxon>
        <taxon>Bacteroidota</taxon>
        <taxon>Chitinophagia</taxon>
        <taxon>Chitinophagales</taxon>
        <taxon>Chitinophagaceae</taxon>
        <taxon>Chitinophaga</taxon>
    </lineage>
</organism>
<accession>A0ABS3Y926</accession>
<protein>
    <recommendedName>
        <fullName evidence="3">ADP-ribosylation/crystallin J1</fullName>
    </recommendedName>
</protein>
<comment type="caution">
    <text evidence="1">The sequence shown here is derived from an EMBL/GenBank/DDBJ whole genome shotgun (WGS) entry which is preliminary data.</text>
</comment>
<evidence type="ECO:0000313" key="1">
    <source>
        <dbReference type="EMBL" id="MBO9150833.1"/>
    </source>
</evidence>
<evidence type="ECO:0008006" key="3">
    <source>
        <dbReference type="Google" id="ProtNLM"/>
    </source>
</evidence>
<name>A0ABS3Y926_9BACT</name>
<keyword evidence="2" id="KW-1185">Reference proteome</keyword>
<reference evidence="2" key="1">
    <citation type="submission" date="2021-03" db="EMBL/GenBank/DDBJ databases">
        <title>Assistant Professor.</title>
        <authorList>
            <person name="Huq M.A."/>
        </authorList>
    </citation>
    <scope>NUCLEOTIDE SEQUENCE [LARGE SCALE GENOMIC DNA]</scope>
    <source>
        <strain evidence="2">MAH-28</strain>
    </source>
</reference>
<sequence length="142" mass="15722">MDTVTLYRPTGLKELELIAAAGFREFPPRLSWQPIFYPVLNQPYAEQIALEWNTNDAGSGYCGIVTRFQIPAALFAKYKVQNVGGEIHNELWVPAEELAAFNSEIQGKIEVVKTFLGEAYVPPADASLAKLITSVADHKTHS</sequence>
<dbReference type="RefSeq" id="WP_209142464.1">
    <property type="nucleotide sequence ID" value="NZ_JAGHKP010000001.1"/>
</dbReference>
<dbReference type="EMBL" id="JAGHKP010000001">
    <property type="protein sequence ID" value="MBO9150833.1"/>
    <property type="molecule type" value="Genomic_DNA"/>
</dbReference>
<gene>
    <name evidence="1" type="ORF">J7I43_01330</name>
</gene>
<evidence type="ECO:0000313" key="2">
    <source>
        <dbReference type="Proteomes" id="UP000679126"/>
    </source>
</evidence>